<dbReference type="AlphaFoldDB" id="A0A1S1N273"/>
<dbReference type="OrthoDB" id="8685617at2"/>
<dbReference type="Proteomes" id="UP000180253">
    <property type="component" value="Unassembled WGS sequence"/>
</dbReference>
<comment type="caution">
    <text evidence="1">The sequence shown here is derived from an EMBL/GenBank/DDBJ whole genome shotgun (WGS) entry which is preliminary data.</text>
</comment>
<sequence>MDGFTTSLLASATYSLILKGAEITNMSLKGALQKWLLSDTELDQIAASIKNGQIDEDWSEKRIEKYFNTQPELLDIMSRTQANQSVTLNQHHSGTGNNEANIKF</sequence>
<dbReference type="STRING" id="327939.BIW53_10670"/>
<name>A0A1S1N273_9GAMM</name>
<dbReference type="Pfam" id="PF20701">
    <property type="entry name" value="HetE-N"/>
    <property type="match status" value="1"/>
</dbReference>
<gene>
    <name evidence="1" type="ORF">BIW53_10670</name>
</gene>
<reference evidence="1 2" key="1">
    <citation type="submission" date="2016-10" db="EMBL/GenBank/DDBJ databases">
        <title>Pseudoalteromonas amylolytica sp. nov., isolated from the surface seawater.</title>
        <authorList>
            <person name="Wu Y.-H."/>
            <person name="Cheng H."/>
            <person name="Jin X.-B."/>
            <person name="Wang C.-S."/>
            <person name="Xu X.-W."/>
        </authorList>
    </citation>
    <scope>NUCLEOTIDE SEQUENCE [LARGE SCALE GENOMIC DNA]</scope>
    <source>
        <strain evidence="1 2">JCM 12483</strain>
    </source>
</reference>
<dbReference type="RefSeq" id="WP_070991865.1">
    <property type="nucleotide sequence ID" value="NZ_CBCSHD010000002.1"/>
</dbReference>
<proteinExistence type="predicted"/>
<organism evidence="1 2">
    <name type="scientific">Pseudoalteromonas byunsanensis</name>
    <dbReference type="NCBI Taxonomy" id="327939"/>
    <lineage>
        <taxon>Bacteria</taxon>
        <taxon>Pseudomonadati</taxon>
        <taxon>Pseudomonadota</taxon>
        <taxon>Gammaproteobacteria</taxon>
        <taxon>Alteromonadales</taxon>
        <taxon>Pseudoalteromonadaceae</taxon>
        <taxon>Pseudoalteromonas</taxon>
    </lineage>
</organism>
<protein>
    <submittedName>
        <fullName evidence="1">Uncharacterized protein</fullName>
    </submittedName>
</protein>
<evidence type="ECO:0000313" key="1">
    <source>
        <dbReference type="EMBL" id="OHU95181.1"/>
    </source>
</evidence>
<accession>A0A1S1N273</accession>
<evidence type="ECO:0000313" key="2">
    <source>
        <dbReference type="Proteomes" id="UP000180253"/>
    </source>
</evidence>
<dbReference type="EMBL" id="MNAN01000031">
    <property type="protein sequence ID" value="OHU95181.1"/>
    <property type="molecule type" value="Genomic_DNA"/>
</dbReference>
<keyword evidence="2" id="KW-1185">Reference proteome</keyword>